<proteinExistence type="inferred from homology"/>
<evidence type="ECO:0000256" key="3">
    <source>
        <dbReference type="ARBA" id="ARBA00022741"/>
    </source>
</evidence>
<dbReference type="VEuPathDB" id="VectorBase:LDEU005764"/>
<keyword evidence="2" id="KW-0808">Transferase</keyword>
<dbReference type="PANTHER" id="PTHR10196:SF69">
    <property type="entry name" value="GLYCEROL KINASE"/>
    <property type="match status" value="1"/>
</dbReference>
<keyword evidence="6" id="KW-0472">Membrane</keyword>
<dbReference type="SUPFAM" id="SSF53067">
    <property type="entry name" value="Actin-like ATPase domain"/>
    <property type="match status" value="1"/>
</dbReference>
<feature type="domain" description="Carbohydrate kinase FGGY C-terminal" evidence="7">
    <location>
        <begin position="1"/>
        <end position="32"/>
    </location>
</feature>
<organism evidence="8 9">
    <name type="scientific">Leptotrombidium deliense</name>
    <dbReference type="NCBI Taxonomy" id="299467"/>
    <lineage>
        <taxon>Eukaryota</taxon>
        <taxon>Metazoa</taxon>
        <taxon>Ecdysozoa</taxon>
        <taxon>Arthropoda</taxon>
        <taxon>Chelicerata</taxon>
        <taxon>Arachnida</taxon>
        <taxon>Acari</taxon>
        <taxon>Acariformes</taxon>
        <taxon>Trombidiformes</taxon>
        <taxon>Prostigmata</taxon>
        <taxon>Anystina</taxon>
        <taxon>Parasitengona</taxon>
        <taxon>Trombiculoidea</taxon>
        <taxon>Trombiculidae</taxon>
        <taxon>Leptotrombidium</taxon>
    </lineage>
</organism>
<evidence type="ECO:0000256" key="2">
    <source>
        <dbReference type="ARBA" id="ARBA00022679"/>
    </source>
</evidence>
<evidence type="ECO:0000313" key="8">
    <source>
        <dbReference type="EMBL" id="RWS26274.1"/>
    </source>
</evidence>
<dbReference type="STRING" id="299467.A0A443SFH5"/>
<sequence length="149" mass="16962">LVCQILADINGIPVIRPQMIETTALGAAMVAGNTLGLWNIEAKIDCDLEDEFEKPKRRQSFLQKIARSLSVSAEHPTKGADVFRSSIVDEKREEMINAWKLAVERSMRWTKIKKQEQQRREYRIRSTLPIGLFMLSSFAILILSTSSKL</sequence>
<dbReference type="GO" id="GO:0005739">
    <property type="term" value="C:mitochondrion"/>
    <property type="evidence" value="ECO:0007669"/>
    <property type="project" value="TreeGrafter"/>
</dbReference>
<evidence type="ECO:0000256" key="6">
    <source>
        <dbReference type="SAM" id="Phobius"/>
    </source>
</evidence>
<dbReference type="EMBL" id="NCKV01002906">
    <property type="protein sequence ID" value="RWS26274.1"/>
    <property type="molecule type" value="Genomic_DNA"/>
</dbReference>
<feature type="non-terminal residue" evidence="8">
    <location>
        <position position="1"/>
    </location>
</feature>
<dbReference type="InterPro" id="IPR018485">
    <property type="entry name" value="FGGY_C"/>
</dbReference>
<dbReference type="GO" id="GO:0005524">
    <property type="term" value="F:ATP binding"/>
    <property type="evidence" value="ECO:0007669"/>
    <property type="project" value="UniProtKB-KW"/>
</dbReference>
<gene>
    <name evidence="8" type="ORF">B4U80_12992</name>
</gene>
<evidence type="ECO:0000256" key="4">
    <source>
        <dbReference type="ARBA" id="ARBA00022777"/>
    </source>
</evidence>
<dbReference type="Gene3D" id="3.30.420.40">
    <property type="match status" value="1"/>
</dbReference>
<keyword evidence="5" id="KW-0067">ATP-binding</keyword>
<dbReference type="PANTHER" id="PTHR10196">
    <property type="entry name" value="SUGAR KINASE"/>
    <property type="match status" value="1"/>
</dbReference>
<evidence type="ECO:0000259" key="7">
    <source>
        <dbReference type="Pfam" id="PF02782"/>
    </source>
</evidence>
<keyword evidence="4 8" id="KW-0418">Kinase</keyword>
<dbReference type="AlphaFoldDB" id="A0A443SFH5"/>
<reference evidence="8 9" key="1">
    <citation type="journal article" date="2018" name="Gigascience">
        <title>Genomes of trombidid mites reveal novel predicted allergens and laterally-transferred genes associated with secondary metabolism.</title>
        <authorList>
            <person name="Dong X."/>
            <person name="Chaisiri K."/>
            <person name="Xia D."/>
            <person name="Armstrong S.D."/>
            <person name="Fang Y."/>
            <person name="Donnelly M.J."/>
            <person name="Kadowaki T."/>
            <person name="McGarry J.W."/>
            <person name="Darby A.C."/>
            <person name="Makepeace B.L."/>
        </authorList>
    </citation>
    <scope>NUCLEOTIDE SEQUENCE [LARGE SCALE GENOMIC DNA]</scope>
    <source>
        <strain evidence="8">UoL-UT</strain>
    </source>
</reference>
<keyword evidence="3" id="KW-0547">Nucleotide-binding</keyword>
<dbReference type="Proteomes" id="UP000288716">
    <property type="component" value="Unassembled WGS sequence"/>
</dbReference>
<evidence type="ECO:0000313" key="9">
    <source>
        <dbReference type="Proteomes" id="UP000288716"/>
    </source>
</evidence>
<name>A0A443SFH5_9ACAR</name>
<dbReference type="Pfam" id="PF02782">
    <property type="entry name" value="FGGY_C"/>
    <property type="match status" value="1"/>
</dbReference>
<protein>
    <submittedName>
        <fullName evidence="8">Glycerol kinase-like protein</fullName>
    </submittedName>
</protein>
<comment type="similarity">
    <text evidence="1">Belongs to the FGGY kinase family.</text>
</comment>
<dbReference type="GO" id="GO:0006071">
    <property type="term" value="P:glycerol metabolic process"/>
    <property type="evidence" value="ECO:0007669"/>
    <property type="project" value="TreeGrafter"/>
</dbReference>
<dbReference type="InterPro" id="IPR043129">
    <property type="entry name" value="ATPase_NBD"/>
</dbReference>
<accession>A0A443SFH5</accession>
<dbReference type="GO" id="GO:0006641">
    <property type="term" value="P:triglyceride metabolic process"/>
    <property type="evidence" value="ECO:0007669"/>
    <property type="project" value="TreeGrafter"/>
</dbReference>
<dbReference type="GO" id="GO:0004370">
    <property type="term" value="F:glycerol kinase activity"/>
    <property type="evidence" value="ECO:0007669"/>
    <property type="project" value="TreeGrafter"/>
</dbReference>
<keyword evidence="9" id="KW-1185">Reference proteome</keyword>
<keyword evidence="6" id="KW-0812">Transmembrane</keyword>
<evidence type="ECO:0000256" key="1">
    <source>
        <dbReference type="ARBA" id="ARBA00009156"/>
    </source>
</evidence>
<dbReference type="OrthoDB" id="5422795at2759"/>
<feature type="transmembrane region" description="Helical" evidence="6">
    <location>
        <begin position="122"/>
        <end position="143"/>
    </location>
</feature>
<evidence type="ECO:0000256" key="5">
    <source>
        <dbReference type="ARBA" id="ARBA00022840"/>
    </source>
</evidence>
<keyword evidence="6" id="KW-1133">Transmembrane helix</keyword>
<dbReference type="GO" id="GO:0046167">
    <property type="term" value="P:glycerol-3-phosphate biosynthetic process"/>
    <property type="evidence" value="ECO:0007669"/>
    <property type="project" value="TreeGrafter"/>
</dbReference>
<comment type="caution">
    <text evidence="8">The sequence shown here is derived from an EMBL/GenBank/DDBJ whole genome shotgun (WGS) entry which is preliminary data.</text>
</comment>